<reference evidence="1" key="1">
    <citation type="submission" date="2025-08" db="UniProtKB">
        <authorList>
            <consortium name="RefSeq"/>
        </authorList>
    </citation>
    <scope>IDENTIFICATION</scope>
    <source>
        <tissue evidence="1">Muscle</tissue>
    </source>
</reference>
<dbReference type="InterPro" id="IPR042812">
    <property type="entry name" value="SAMD3"/>
</dbReference>
<sequence length="331" mass="38461">MELTRMSTANLIKELIQFVIEVTEEERKKFEDNDVDGETVDIGLTESMISFLFEGSFKKQAKFNRFVQQMKETVTLTLEPVPVESQSRAGASNISPSTAFPAFFEVPKFPFDVQAKLDQKECRLTSSDRNKIIRTLYPTTEEYVQVAKALTLRYPFLKDKEGNGYHTWHMSLKRKFKFERTPLAEVEEVKRLKQKFGHSKKSLQPEESSCKEITRPLEINAVGEDATSIEGHVKVLQDQYRRTQPETHIVEDRMRRTFAWRRQEITSGMTVEDVVNKYPFLKSPSGLYQEIGFLYKCVQLRSFSRTFWTHYIQCATACSREIPFSKAAQRS</sequence>
<dbReference type="PANTHER" id="PTHR47302">
    <property type="entry name" value="STERILE ALPHA MOTIF DOMAIN-CONTAINING PROTEIN 3"/>
    <property type="match status" value="1"/>
</dbReference>
<name>A0A9Q9W201_CYPCA</name>
<dbReference type="PANTHER" id="PTHR47302:SF1">
    <property type="entry name" value="STERILE ALPHA MOTIF DOMAIN-CONTAINING PROTEIN 3"/>
    <property type="match status" value="1"/>
</dbReference>
<protein>
    <submittedName>
        <fullName evidence="1">Sterile alpha motif domain-containing protein 3-like isoform X4</fullName>
    </submittedName>
</protein>
<proteinExistence type="predicted"/>
<gene>
    <name evidence="1" type="primary">LOC109074699</name>
</gene>
<organism evidence="1">
    <name type="scientific">Cyprinus carpio</name>
    <name type="common">Common carp</name>
    <dbReference type="NCBI Taxonomy" id="7962"/>
    <lineage>
        <taxon>Eukaryota</taxon>
        <taxon>Metazoa</taxon>
        <taxon>Chordata</taxon>
        <taxon>Craniata</taxon>
        <taxon>Vertebrata</taxon>
        <taxon>Euteleostomi</taxon>
        <taxon>Actinopterygii</taxon>
        <taxon>Neopterygii</taxon>
        <taxon>Teleostei</taxon>
        <taxon>Ostariophysi</taxon>
        <taxon>Cypriniformes</taxon>
        <taxon>Cyprinidae</taxon>
        <taxon>Cyprininae</taxon>
        <taxon>Cyprinus</taxon>
    </lineage>
</organism>
<dbReference type="AlphaFoldDB" id="A0A9Q9W201"/>
<dbReference type="GeneID" id="109074699"/>
<dbReference type="Proteomes" id="UP001155660">
    <property type="component" value="Chromosome B3"/>
</dbReference>
<dbReference type="RefSeq" id="XP_042575367.1">
    <property type="nucleotide sequence ID" value="XM_042719433.1"/>
</dbReference>
<accession>A0A9Q9W201</accession>
<evidence type="ECO:0000313" key="1">
    <source>
        <dbReference type="RefSeq" id="XP_042575367.1"/>
    </source>
</evidence>